<keyword evidence="2" id="KW-1185">Reference proteome</keyword>
<dbReference type="Proteomes" id="UP000034350">
    <property type="component" value="Unassembled WGS sequence"/>
</dbReference>
<gene>
    <name evidence="1" type="ORF">AAJ76_2290001203</name>
</gene>
<reference evidence="1 2" key="1">
    <citation type="journal article" date="2015" name="Environ. Microbiol.">
        <title>Genome analyses suggest the presence of polyploidy and recent human-driven expansions in eight global populations of the honeybee pathogen Nosema ceranae.</title>
        <authorList>
            <person name="Pelin A."/>
            <person name="Selman M."/>
            <person name="Aris-Brosou S."/>
            <person name="Farinelli L."/>
            <person name="Corradi N."/>
        </authorList>
    </citation>
    <scope>NUCLEOTIDE SEQUENCE [LARGE SCALE GENOMIC DNA]</scope>
    <source>
        <strain evidence="1 2">PA08 1199</strain>
    </source>
</reference>
<proteinExistence type="predicted"/>
<evidence type="ECO:0000313" key="2">
    <source>
        <dbReference type="Proteomes" id="UP000034350"/>
    </source>
</evidence>
<accession>A0A0F9WL11</accession>
<dbReference type="GeneID" id="36319598"/>
<protein>
    <submittedName>
        <fullName evidence="1">Uncharacterized protein</fullName>
    </submittedName>
</protein>
<sequence>MNILSLCKMLKTSLKAFIEEKTEFDINSNSNTLIFHQDNVLCYIAYSTKT</sequence>
<evidence type="ECO:0000313" key="1">
    <source>
        <dbReference type="EMBL" id="KKO73793.1"/>
    </source>
</evidence>
<dbReference type="VEuPathDB" id="MicrosporidiaDB:AAJ76_2290001203"/>
<dbReference type="EMBL" id="JPQZ01000229">
    <property type="protein sequence ID" value="KKO73793.1"/>
    <property type="molecule type" value="Genomic_DNA"/>
</dbReference>
<comment type="caution">
    <text evidence="1">The sequence shown here is derived from an EMBL/GenBank/DDBJ whole genome shotgun (WGS) entry which is preliminary data.</text>
</comment>
<name>A0A0F9WL11_9MICR</name>
<dbReference type="AlphaFoldDB" id="A0A0F9WL11"/>
<organism evidence="1 2">
    <name type="scientific">Vairimorpha ceranae</name>
    <dbReference type="NCBI Taxonomy" id="40302"/>
    <lineage>
        <taxon>Eukaryota</taxon>
        <taxon>Fungi</taxon>
        <taxon>Fungi incertae sedis</taxon>
        <taxon>Microsporidia</taxon>
        <taxon>Nosematidae</taxon>
        <taxon>Vairimorpha</taxon>
    </lineage>
</organism>
<dbReference type="RefSeq" id="XP_024329535.1">
    <property type="nucleotide sequence ID" value="XM_024474672.1"/>
</dbReference>